<comment type="caution">
    <text evidence="4">The sequence shown here is derived from an EMBL/GenBank/DDBJ whole genome shotgun (WGS) entry which is preliminary data.</text>
</comment>
<keyword evidence="1" id="KW-0472">Membrane</keyword>
<dbReference type="InterPro" id="IPR018905">
    <property type="entry name" value="A-galactase_NEW3"/>
</dbReference>
<dbReference type="Gene3D" id="2.60.40.10">
    <property type="entry name" value="Immunoglobulins"/>
    <property type="match status" value="3"/>
</dbReference>
<dbReference type="InterPro" id="IPR013783">
    <property type="entry name" value="Ig-like_fold"/>
</dbReference>
<organism evidence="4 5">
    <name type="scientific">Thermopolyspora flexuosa</name>
    <dbReference type="NCBI Taxonomy" id="103836"/>
    <lineage>
        <taxon>Bacteria</taxon>
        <taxon>Bacillati</taxon>
        <taxon>Actinomycetota</taxon>
        <taxon>Actinomycetes</taxon>
        <taxon>Streptosporangiales</taxon>
        <taxon>Streptosporangiaceae</taxon>
        <taxon>Thermopolyspora</taxon>
    </lineage>
</organism>
<feature type="domain" description="Alpha-galactosidase NEW3" evidence="3">
    <location>
        <begin position="45"/>
        <end position="117"/>
    </location>
</feature>
<feature type="domain" description="Alpha-galactosidase NEW3" evidence="3">
    <location>
        <begin position="162"/>
        <end position="229"/>
    </location>
</feature>
<dbReference type="EMBL" id="VFPQ01000001">
    <property type="protein sequence ID" value="TQM77715.1"/>
    <property type="molecule type" value="Genomic_DNA"/>
</dbReference>
<gene>
    <name evidence="4" type="ORF">FHX40_4486</name>
</gene>
<protein>
    <submittedName>
        <fullName evidence="4">Alpha-galactosidase-like protein</fullName>
    </submittedName>
</protein>
<evidence type="ECO:0000256" key="2">
    <source>
        <dbReference type="SAM" id="SignalP"/>
    </source>
</evidence>
<feature type="chain" id="PRO_5038752551" evidence="2">
    <location>
        <begin position="29"/>
        <end position="381"/>
    </location>
</feature>
<keyword evidence="1" id="KW-0812">Transmembrane</keyword>
<feature type="domain" description="Alpha-galactosidase NEW3" evidence="3">
    <location>
        <begin position="264"/>
        <end position="336"/>
    </location>
</feature>
<dbReference type="PANTHER" id="PTHR39198:SF1">
    <property type="entry name" value="ALPHA-GALACTOSIDASE NEW3 DOMAIN-CONTAINING PROTEIN"/>
    <property type="match status" value="1"/>
</dbReference>
<feature type="signal peptide" evidence="2">
    <location>
        <begin position="1"/>
        <end position="28"/>
    </location>
</feature>
<name>A0A543J4F8_9ACTN</name>
<proteinExistence type="predicted"/>
<dbReference type="PANTHER" id="PTHR39198">
    <property type="entry name" value="HYPOTHETICAL MEMBRANE PROTEIN, CONSERVED"/>
    <property type="match status" value="1"/>
</dbReference>
<sequence>MMSLIRSLFVGVLAAVLGVAAAAAPAYGQTTASITLTTPYPSVVVEPGSQVSLDLKVKASPAGRVELDVDAPKGWRTSLRGGGFVVSSVHAGSTDVTLDVNVPADAKGKNKVTVTATGPGGRARLPLTLSVRGGGSGSIGLEAEFAKLTGKPTDTFNYSVTLRNGTAKKTTYALQVQGPAGWNVSANPSAQSQATTVTVDGGATETISVTADPPDNVTAGAYPIRLGVSGGGQNAAIDLAAEISGTGEVELTTKDERLNASGTSGDRTRVQLVITNKGSAPVNGVKLSSSPPAGWEVTFEPETVNIEPQKQVEATAIITPSGDAVAGDYMVTLRAESDGQTSSADIRYTVETSQWWGLLGILLIAAVAGGLWQVFRVYGRR</sequence>
<evidence type="ECO:0000313" key="5">
    <source>
        <dbReference type="Proteomes" id="UP000319213"/>
    </source>
</evidence>
<keyword evidence="2" id="KW-0732">Signal</keyword>
<dbReference type="OrthoDB" id="8631677at2"/>
<dbReference type="AlphaFoldDB" id="A0A543J4F8"/>
<evidence type="ECO:0000259" key="3">
    <source>
        <dbReference type="Pfam" id="PF10633"/>
    </source>
</evidence>
<dbReference type="Proteomes" id="UP000319213">
    <property type="component" value="Unassembled WGS sequence"/>
</dbReference>
<dbReference type="GO" id="GO:0005975">
    <property type="term" value="P:carbohydrate metabolic process"/>
    <property type="evidence" value="ECO:0007669"/>
    <property type="project" value="UniProtKB-ARBA"/>
</dbReference>
<evidence type="ECO:0000313" key="4">
    <source>
        <dbReference type="EMBL" id="TQM77715.1"/>
    </source>
</evidence>
<dbReference type="RefSeq" id="WP_142261401.1">
    <property type="nucleotide sequence ID" value="NZ_BMPV01000002.1"/>
</dbReference>
<accession>A0A543J4F8</accession>
<feature type="transmembrane region" description="Helical" evidence="1">
    <location>
        <begin position="355"/>
        <end position="375"/>
    </location>
</feature>
<keyword evidence="1" id="KW-1133">Transmembrane helix</keyword>
<keyword evidence="5" id="KW-1185">Reference proteome</keyword>
<reference evidence="4 5" key="1">
    <citation type="submission" date="2019-06" db="EMBL/GenBank/DDBJ databases">
        <title>Sequencing the genomes of 1000 actinobacteria strains.</title>
        <authorList>
            <person name="Klenk H.-P."/>
        </authorList>
    </citation>
    <scope>NUCLEOTIDE SEQUENCE [LARGE SCALE GENOMIC DNA]</scope>
    <source>
        <strain evidence="4 5">DSM 43186</strain>
    </source>
</reference>
<dbReference type="Pfam" id="PF10633">
    <property type="entry name" value="NPCBM_assoc"/>
    <property type="match status" value="3"/>
</dbReference>
<evidence type="ECO:0000256" key="1">
    <source>
        <dbReference type="SAM" id="Phobius"/>
    </source>
</evidence>